<dbReference type="PANTHER" id="PTHR30061:SF50">
    <property type="entry name" value="MALTOSE_MALTODEXTRIN-BINDING PERIPLASMIC PROTEIN"/>
    <property type="match status" value="1"/>
</dbReference>
<evidence type="ECO:0000256" key="2">
    <source>
        <dbReference type="ARBA" id="ARBA00022448"/>
    </source>
</evidence>
<feature type="signal peptide" evidence="4">
    <location>
        <begin position="1"/>
        <end position="21"/>
    </location>
</feature>
<evidence type="ECO:0000256" key="4">
    <source>
        <dbReference type="SAM" id="SignalP"/>
    </source>
</evidence>
<dbReference type="PROSITE" id="PS51257">
    <property type="entry name" value="PROKAR_LIPOPROTEIN"/>
    <property type="match status" value="1"/>
</dbReference>
<dbReference type="PANTHER" id="PTHR30061">
    <property type="entry name" value="MALTOSE-BINDING PERIPLASMIC PROTEIN"/>
    <property type="match status" value="1"/>
</dbReference>
<keyword evidence="2" id="KW-0813">Transport</keyword>
<comment type="caution">
    <text evidence="5">The sequence shown here is derived from an EMBL/GenBank/DDBJ whole genome shotgun (WGS) entry which is preliminary data.</text>
</comment>
<dbReference type="Proteomes" id="UP000628463">
    <property type="component" value="Unassembled WGS sequence"/>
</dbReference>
<name>A0ABR7FZ61_9FIRM</name>
<dbReference type="Gene3D" id="3.40.190.10">
    <property type="entry name" value="Periplasmic binding protein-like II"/>
    <property type="match status" value="2"/>
</dbReference>
<organism evidence="5 6">
    <name type="scientific">Lachnospira hominis</name>
    <name type="common">ex Liu et al. 2021</name>
    <dbReference type="NCBI Taxonomy" id="2763051"/>
    <lineage>
        <taxon>Bacteria</taxon>
        <taxon>Bacillati</taxon>
        <taxon>Bacillota</taxon>
        <taxon>Clostridia</taxon>
        <taxon>Lachnospirales</taxon>
        <taxon>Lachnospiraceae</taxon>
        <taxon>Lachnospira</taxon>
    </lineage>
</organism>
<evidence type="ECO:0000256" key="1">
    <source>
        <dbReference type="ARBA" id="ARBA00008520"/>
    </source>
</evidence>
<comment type="similarity">
    <text evidence="1">Belongs to the bacterial solute-binding protein 1 family.</text>
</comment>
<evidence type="ECO:0000256" key="3">
    <source>
        <dbReference type="ARBA" id="ARBA00022729"/>
    </source>
</evidence>
<dbReference type="EMBL" id="JACOPD010000003">
    <property type="protein sequence ID" value="MBC5680492.1"/>
    <property type="molecule type" value="Genomic_DNA"/>
</dbReference>
<dbReference type="Pfam" id="PF13416">
    <property type="entry name" value="SBP_bac_8"/>
    <property type="match status" value="1"/>
</dbReference>
<feature type="chain" id="PRO_5045557462" evidence="4">
    <location>
        <begin position="22"/>
        <end position="412"/>
    </location>
</feature>
<keyword evidence="6" id="KW-1185">Reference proteome</keyword>
<proteinExistence type="inferred from homology"/>
<dbReference type="SUPFAM" id="SSF53850">
    <property type="entry name" value="Periplasmic binding protein-like II"/>
    <property type="match status" value="1"/>
</dbReference>
<evidence type="ECO:0000313" key="5">
    <source>
        <dbReference type="EMBL" id="MBC5680492.1"/>
    </source>
</evidence>
<keyword evidence="3 4" id="KW-0732">Signal</keyword>
<evidence type="ECO:0000313" key="6">
    <source>
        <dbReference type="Proteomes" id="UP000628463"/>
    </source>
</evidence>
<reference evidence="5 6" key="1">
    <citation type="submission" date="2020-08" db="EMBL/GenBank/DDBJ databases">
        <title>Genome public.</title>
        <authorList>
            <person name="Liu C."/>
            <person name="Sun Q."/>
        </authorList>
    </citation>
    <scope>NUCLEOTIDE SEQUENCE [LARGE SCALE GENOMIC DNA]</scope>
    <source>
        <strain evidence="5 6">NSJ-43</strain>
    </source>
</reference>
<dbReference type="InterPro" id="IPR006059">
    <property type="entry name" value="SBP"/>
</dbReference>
<accession>A0ABR7FZ61</accession>
<protein>
    <submittedName>
        <fullName evidence="5">Extracellular solute-binding protein</fullName>
    </submittedName>
</protein>
<gene>
    <name evidence="5" type="ORF">H8S01_05895</name>
</gene>
<sequence length="412" mass="45847">MKQLKRAAAVLLAVCLIFSLAACGGVNIDKTAKNLHIEQAENIRVWYCDDRYTDYLNFVADRFHSANELVTIEPVLVDSDNYLENIYEESVRNGNVADVYLMLTDELEKASMMGLTVENSTYSDLYTQKNYGNSAIEAASYKGKLYGYPVTFDVPFLVYNKNAASSVETFSQLIDYCHNYTVNDDNQNVEQLVSWDVSDMLVNYGFVCGSVKIGGESGDDNTKLSADKDLLKKSLTEFVKLRDEFGIVRAETTLDSCADLFAQGKLAYTITDVSHLNTIAESGISYGVCNIPALSDDMQIENISENLCAFVNPYSSDVQTAKAVANAMSYDYAAAVNSTTGLLSSRTISINSKEYKDTYGKIYEIYSKADDKAKFMGAAYFYTKFDIMLHQVWDGTDIETSVNSFLSELKVQ</sequence>
<dbReference type="RefSeq" id="WP_186836519.1">
    <property type="nucleotide sequence ID" value="NZ_JACOPD010000003.1"/>
</dbReference>